<gene>
    <name evidence="9" type="ORF">BO219_03470</name>
</gene>
<evidence type="ECO:0000259" key="7">
    <source>
        <dbReference type="Pfam" id="PF03553"/>
    </source>
</evidence>
<feature type="transmembrane region" description="Helical" evidence="6">
    <location>
        <begin position="358"/>
        <end position="383"/>
    </location>
</feature>
<evidence type="ECO:0000256" key="4">
    <source>
        <dbReference type="ARBA" id="ARBA00022989"/>
    </source>
</evidence>
<evidence type="ECO:0000313" key="9">
    <source>
        <dbReference type="EMBL" id="OOE04475.1"/>
    </source>
</evidence>
<feature type="transmembrane region" description="Helical" evidence="6">
    <location>
        <begin position="418"/>
        <end position="435"/>
    </location>
</feature>
<name>A0A1V3FS96_9BACL</name>
<dbReference type="Pfam" id="PF03553">
    <property type="entry name" value="Na_H_antiporter"/>
    <property type="match status" value="1"/>
</dbReference>
<evidence type="ECO:0000256" key="2">
    <source>
        <dbReference type="ARBA" id="ARBA00022475"/>
    </source>
</evidence>
<evidence type="ECO:0000259" key="8">
    <source>
        <dbReference type="Pfam" id="PF13726"/>
    </source>
</evidence>
<dbReference type="AlphaFoldDB" id="A0A1V3FS96"/>
<dbReference type="RefSeq" id="WP_077428413.1">
    <property type="nucleotide sequence ID" value="NZ_MQAD01000005.1"/>
</dbReference>
<dbReference type="InterPro" id="IPR052576">
    <property type="entry name" value="AA_Transporter-Related"/>
</dbReference>
<evidence type="ECO:0000256" key="5">
    <source>
        <dbReference type="ARBA" id="ARBA00023136"/>
    </source>
</evidence>
<keyword evidence="4 6" id="KW-1133">Transmembrane helix</keyword>
<evidence type="ECO:0000313" key="10">
    <source>
        <dbReference type="Proteomes" id="UP000188458"/>
    </source>
</evidence>
<feature type="domain" description="Na+/H+ antiporter NhaC-like C-terminal" evidence="7">
    <location>
        <begin position="151"/>
        <end position="430"/>
    </location>
</feature>
<dbReference type="Pfam" id="PF13726">
    <property type="entry name" value="Na_H_antiport_2"/>
    <property type="match status" value="1"/>
</dbReference>
<keyword evidence="10" id="KW-1185">Reference proteome</keyword>
<dbReference type="GO" id="GO:0005886">
    <property type="term" value="C:plasma membrane"/>
    <property type="evidence" value="ECO:0007669"/>
    <property type="project" value="UniProtKB-SubCell"/>
</dbReference>
<keyword evidence="2" id="KW-1003">Cell membrane</keyword>
<evidence type="ECO:0000256" key="1">
    <source>
        <dbReference type="ARBA" id="ARBA00004651"/>
    </source>
</evidence>
<feature type="domain" description="Putative Na+/H+ antiporter N-terminal" evidence="8">
    <location>
        <begin position="2"/>
        <end position="87"/>
    </location>
</feature>
<dbReference type="InterPro" id="IPR032813">
    <property type="entry name" value="Na_H_antiport_N"/>
</dbReference>
<organism evidence="9 10">
    <name type="scientific">Anoxybacillus kestanbolensis</name>
    <dbReference type="NCBI Taxonomy" id="227476"/>
    <lineage>
        <taxon>Bacteria</taxon>
        <taxon>Bacillati</taxon>
        <taxon>Bacillota</taxon>
        <taxon>Bacilli</taxon>
        <taxon>Bacillales</taxon>
        <taxon>Anoxybacillaceae</taxon>
        <taxon>Anoxybacillus</taxon>
    </lineage>
</organism>
<feature type="transmembrane region" description="Helical" evidence="6">
    <location>
        <begin position="234"/>
        <end position="251"/>
    </location>
</feature>
<feature type="transmembrane region" description="Helical" evidence="6">
    <location>
        <begin position="326"/>
        <end position="346"/>
    </location>
</feature>
<evidence type="ECO:0000256" key="6">
    <source>
        <dbReference type="SAM" id="Phobius"/>
    </source>
</evidence>
<protein>
    <submittedName>
        <fullName evidence="9">Sodium:proton antiporter</fullName>
    </submittedName>
</protein>
<accession>A0A1V3FS96</accession>
<dbReference type="PANTHER" id="PTHR37821">
    <property type="entry name" value="AMINO ACID TRANSPORTER YUIF-RELATED"/>
    <property type="match status" value="1"/>
</dbReference>
<feature type="transmembrane region" description="Helical" evidence="6">
    <location>
        <begin position="257"/>
        <end position="276"/>
    </location>
</feature>
<sequence>MNAVVISVLVMLILSLMRMNVVFSLLIASLVGGWIGNLGLSKTVESFSEGLGNSAEVALSYALLGGFAIAISKTGLPNAIVHVIIKIVGKQGEEKRTQYSKALVLLFILLMSCFSQNLIPIHIAFIPILIPPLLHVLNELQVDRRLIASIITFGLITPYMWLPTGFGAIFHDIVQSNMAQGGLVVAKSDIPKAMFLPSLGMIVGLLLAFFTYRKPRTYKQVKLESEGTSSFQRRGVWFAVIAVIVALTVQLALDSMIFGAFAGIVVIYLSGCIRLAESDRLLTEGMRMMAFIGFVMLSASGFANVLKQTGHIEKLVEQAASLIGHHAALGALLMLIVGLLITMGIGSSFSTVPIIATIFVPLCVKLGLSPMATIAIIGAAGALGDAGSPASDSTLGPTSGLNVDGQHHHIWDTCVPTFIHYNIPVIIFAWIAAIVL</sequence>
<comment type="caution">
    <text evidence="9">The sequence shown here is derived from an EMBL/GenBank/DDBJ whole genome shotgun (WGS) entry which is preliminary data.</text>
</comment>
<reference evidence="10" key="1">
    <citation type="submission" date="2016-11" db="EMBL/GenBank/DDBJ databases">
        <title>Draft genome sequence of Anoxybacillus sp. strain 103 isolated from the Qarvajar hot spring in Nagorno-Karabach.</title>
        <authorList>
            <person name="Hovhannisyan P."/>
            <person name="Panosyan H."/>
            <person name="Birkeland N.-K."/>
        </authorList>
    </citation>
    <scope>NUCLEOTIDE SEQUENCE [LARGE SCALE GENOMIC DNA]</scope>
    <source>
        <strain evidence="10">103</strain>
    </source>
</reference>
<feature type="transmembrane region" description="Helical" evidence="6">
    <location>
        <begin position="193"/>
        <end position="213"/>
    </location>
</feature>
<comment type="subcellular location">
    <subcellularLocation>
        <location evidence="1">Cell membrane</location>
        <topology evidence="1">Multi-pass membrane protein</topology>
    </subcellularLocation>
</comment>
<dbReference type="EMBL" id="MQAD01000005">
    <property type="protein sequence ID" value="OOE04475.1"/>
    <property type="molecule type" value="Genomic_DNA"/>
</dbReference>
<feature type="transmembrane region" description="Helical" evidence="6">
    <location>
        <begin position="288"/>
        <end position="306"/>
    </location>
</feature>
<dbReference type="InterPro" id="IPR018461">
    <property type="entry name" value="Na/H_Antiport_NhaC-like_C"/>
</dbReference>
<dbReference type="PANTHER" id="PTHR37821:SF1">
    <property type="entry name" value="AMINO ACID TRANSPORTER YUIF-RELATED"/>
    <property type="match status" value="1"/>
</dbReference>
<feature type="transmembrane region" description="Helical" evidence="6">
    <location>
        <begin position="57"/>
        <end position="81"/>
    </location>
</feature>
<keyword evidence="5 6" id="KW-0472">Membrane</keyword>
<evidence type="ECO:0000256" key="3">
    <source>
        <dbReference type="ARBA" id="ARBA00022692"/>
    </source>
</evidence>
<proteinExistence type="predicted"/>
<keyword evidence="3 6" id="KW-0812">Transmembrane</keyword>
<feature type="transmembrane region" description="Helical" evidence="6">
    <location>
        <begin position="102"/>
        <end position="130"/>
    </location>
</feature>
<dbReference type="Proteomes" id="UP000188458">
    <property type="component" value="Unassembled WGS sequence"/>
</dbReference>